<dbReference type="EMBL" id="KI392710">
    <property type="protein sequence ID" value="ERN11189.1"/>
    <property type="molecule type" value="Genomic_DNA"/>
</dbReference>
<keyword evidence="3" id="KW-1185">Reference proteome</keyword>
<accession>W1PTP9</accession>
<feature type="region of interest" description="Disordered" evidence="1">
    <location>
        <begin position="1"/>
        <end position="75"/>
    </location>
</feature>
<dbReference type="Gramene" id="ERN11189">
    <property type="protein sequence ID" value="ERN11189"/>
    <property type="gene ID" value="AMTR_s00024p00204950"/>
</dbReference>
<dbReference type="PANTHER" id="PTHR47070">
    <property type="entry name" value="HYDROXYPROLINE-RICH GLYCOPROTEIN-LIKE"/>
    <property type="match status" value="1"/>
</dbReference>
<dbReference type="PANTHER" id="PTHR47070:SF2">
    <property type="entry name" value="OS06G0206100 PROTEIN"/>
    <property type="match status" value="1"/>
</dbReference>
<dbReference type="HOGENOM" id="CLU_018374_1_0_1"/>
<feature type="compositionally biased region" description="Polar residues" evidence="1">
    <location>
        <begin position="235"/>
        <end position="247"/>
    </location>
</feature>
<evidence type="ECO:0008006" key="4">
    <source>
        <dbReference type="Google" id="ProtNLM"/>
    </source>
</evidence>
<name>W1PTP9_AMBTC</name>
<protein>
    <recommendedName>
        <fullName evidence="4">GBF-interacting protein 1 N-terminal domain-containing protein</fullName>
    </recommendedName>
</protein>
<evidence type="ECO:0000313" key="2">
    <source>
        <dbReference type="EMBL" id="ERN11189.1"/>
    </source>
</evidence>
<feature type="region of interest" description="Disordered" evidence="1">
    <location>
        <begin position="232"/>
        <end position="273"/>
    </location>
</feature>
<proteinExistence type="predicted"/>
<organism evidence="2 3">
    <name type="scientific">Amborella trichopoda</name>
    <dbReference type="NCBI Taxonomy" id="13333"/>
    <lineage>
        <taxon>Eukaryota</taxon>
        <taxon>Viridiplantae</taxon>
        <taxon>Streptophyta</taxon>
        <taxon>Embryophyta</taxon>
        <taxon>Tracheophyta</taxon>
        <taxon>Spermatophyta</taxon>
        <taxon>Magnoliopsida</taxon>
        <taxon>Amborellales</taxon>
        <taxon>Amborellaceae</taxon>
        <taxon>Amborella</taxon>
    </lineage>
</organism>
<feature type="compositionally biased region" description="Polar residues" evidence="1">
    <location>
        <begin position="40"/>
        <end position="58"/>
    </location>
</feature>
<feature type="compositionally biased region" description="Low complexity" evidence="1">
    <location>
        <begin position="248"/>
        <end position="265"/>
    </location>
</feature>
<feature type="region of interest" description="Disordered" evidence="1">
    <location>
        <begin position="361"/>
        <end position="386"/>
    </location>
</feature>
<dbReference type="eggNOG" id="ENOG502QR20">
    <property type="taxonomic scope" value="Eukaryota"/>
</dbReference>
<gene>
    <name evidence="2" type="ORF">AMTR_s00024p00204950</name>
</gene>
<feature type="compositionally biased region" description="Polar residues" evidence="1">
    <location>
        <begin position="368"/>
        <end position="380"/>
    </location>
</feature>
<evidence type="ECO:0000256" key="1">
    <source>
        <dbReference type="SAM" id="MobiDB-lite"/>
    </source>
</evidence>
<sequence>METRRGTAGMRKGLMVGLGAEERRERSSSGNLTDQKHSDSNGNPGAQVRSKGSGSGRNSLHGYARNAESNGNQRSILSGGIHATVSNLPSHSQAKPVLNSEGYSPSSTNNSVTGVYSSTSDPVHVPSPDSRSTGNIGAIKREVGIVGPRRQSEHLVSLSSISSSAFSIGSTSASSFGHTGSSLKNDHFTQSSIQEAVTSSVSVSRSFASNQYGSKSHQPVSHQKAMTNMEWKPKPTNQKLGISNPKATGTGTTTTSAPSLASTPHSSKEEPAATGLHDNFSQMAIKETQHVIIPHHFRVPEADRTRLTFGSFGVDFDSRTAFQAPRNSEESKDEAAPSHASLGAVALSEAVTNDQLTLVEDRTGITEADTQASVPTSEGLQSEDKQVGAQNLQSYGNIGLVHDHSPSYRTEEIDQQDTPPLPSFEQAYDQSTSYDMQFFRQAMDESTRGQGIASPSEALNSHVNSNPPTTVAMVQQQPVAPLYAQPPGVHIPHYTNFVPYRQYLSPLYVPPMAMPAGFSTNPAYPHAPSGSSYLLMPGGGSSHLTTGGAMKYSPSQYKPVPSPIPTAYGNYANQAGGYGASTPVVTAGLEDMSRIKYKESNLYIPNPQADGSEIWIQTPREMGSMQSGPFYNLSGGQAPHAAYVPSHTGHAPFNAAQSAHPAFAGLYHAPQPSAMANPHLVHQQLPSMGGNVGPTAQAPAYQPPQLGHINWNSF</sequence>
<dbReference type="OMA" id="SAMANPH"/>
<reference evidence="3" key="1">
    <citation type="journal article" date="2013" name="Science">
        <title>The Amborella genome and the evolution of flowering plants.</title>
        <authorList>
            <consortium name="Amborella Genome Project"/>
        </authorList>
    </citation>
    <scope>NUCLEOTIDE SEQUENCE [LARGE SCALE GENOMIC DNA]</scope>
</reference>
<dbReference type="Proteomes" id="UP000017836">
    <property type="component" value="Unassembled WGS sequence"/>
</dbReference>
<feature type="compositionally biased region" description="Polar residues" evidence="1">
    <location>
        <begin position="101"/>
        <end position="121"/>
    </location>
</feature>
<evidence type="ECO:0000313" key="3">
    <source>
        <dbReference type="Proteomes" id="UP000017836"/>
    </source>
</evidence>
<feature type="region of interest" description="Disordered" evidence="1">
    <location>
        <begin position="87"/>
        <end position="136"/>
    </location>
</feature>
<dbReference type="AlphaFoldDB" id="W1PTP9"/>